<dbReference type="NCBIfam" id="NF000986">
    <property type="entry name" value="PRK00103.1-4"/>
    <property type="match status" value="1"/>
</dbReference>
<proteinExistence type="inferred from homology"/>
<name>A0ABT7IL14_9BURK</name>
<comment type="subcellular location">
    <subcellularLocation>
        <location evidence="6">Cytoplasm</location>
    </subcellularLocation>
</comment>
<gene>
    <name evidence="6 7" type="primary">rlmH</name>
    <name evidence="7" type="ORF">MUN46_003720</name>
</gene>
<protein>
    <recommendedName>
        <fullName evidence="6">Ribosomal RNA large subunit methyltransferase H</fullName>
        <ecNumber evidence="6">2.1.1.177</ecNumber>
    </recommendedName>
    <alternativeName>
        <fullName evidence="6">23S rRNA (pseudouridine1915-N3)-methyltransferase</fullName>
    </alternativeName>
    <alternativeName>
        <fullName evidence="6">23S rRNA m3Psi1915 methyltransferase</fullName>
    </alternativeName>
    <alternativeName>
        <fullName evidence="6">rRNA (pseudouridine-N3-)-methyltransferase RlmH</fullName>
    </alternativeName>
</protein>
<accession>A0ABT7IL14</accession>
<comment type="catalytic activity">
    <reaction evidence="6">
        <text>pseudouridine(1915) in 23S rRNA + S-adenosyl-L-methionine = N(3)-methylpseudouridine(1915) in 23S rRNA + S-adenosyl-L-homocysteine + H(+)</text>
        <dbReference type="Rhea" id="RHEA:42752"/>
        <dbReference type="Rhea" id="RHEA-COMP:10221"/>
        <dbReference type="Rhea" id="RHEA-COMP:10222"/>
        <dbReference type="ChEBI" id="CHEBI:15378"/>
        <dbReference type="ChEBI" id="CHEBI:57856"/>
        <dbReference type="ChEBI" id="CHEBI:59789"/>
        <dbReference type="ChEBI" id="CHEBI:65314"/>
        <dbReference type="ChEBI" id="CHEBI:74486"/>
        <dbReference type="EC" id="2.1.1.177"/>
    </reaction>
</comment>
<evidence type="ECO:0000313" key="8">
    <source>
        <dbReference type="Proteomes" id="UP001165481"/>
    </source>
</evidence>
<dbReference type="Gene3D" id="3.40.1280.10">
    <property type="match status" value="1"/>
</dbReference>
<comment type="caution">
    <text evidence="7">The sequence shown here is derived from an EMBL/GenBank/DDBJ whole genome shotgun (WGS) entry which is preliminary data.</text>
</comment>
<feature type="binding site" evidence="6">
    <location>
        <position position="103"/>
    </location>
    <ligand>
        <name>S-adenosyl-L-methionine</name>
        <dbReference type="ChEBI" id="CHEBI:59789"/>
    </ligand>
</feature>
<keyword evidence="1 6" id="KW-0698">rRNA processing</keyword>
<dbReference type="PANTHER" id="PTHR33603">
    <property type="entry name" value="METHYLTRANSFERASE"/>
    <property type="match status" value="1"/>
</dbReference>
<dbReference type="InterPro" id="IPR003742">
    <property type="entry name" value="RlmH-like"/>
</dbReference>
<comment type="function">
    <text evidence="6">Specifically methylates the pseudouridine at position 1915 (m3Psi1915) in 23S rRNA.</text>
</comment>
<feature type="binding site" evidence="6">
    <location>
        <begin position="122"/>
        <end position="127"/>
    </location>
    <ligand>
        <name>S-adenosyl-L-methionine</name>
        <dbReference type="ChEBI" id="CHEBI:59789"/>
    </ligand>
</feature>
<evidence type="ECO:0000256" key="1">
    <source>
        <dbReference type="ARBA" id="ARBA00022552"/>
    </source>
</evidence>
<keyword evidence="6" id="KW-0963">Cytoplasm</keyword>
<evidence type="ECO:0000256" key="5">
    <source>
        <dbReference type="ARBA" id="ARBA00038303"/>
    </source>
</evidence>
<dbReference type="SUPFAM" id="SSF75217">
    <property type="entry name" value="alpha/beta knot"/>
    <property type="match status" value="1"/>
</dbReference>
<dbReference type="RefSeq" id="WP_243377440.1">
    <property type="nucleotide sequence ID" value="NZ_JAKZJU020000001.1"/>
</dbReference>
<comment type="subunit">
    <text evidence="6">Homodimer.</text>
</comment>
<sequence length="155" mass="17989">MKLCIVAVDLRSPAWASQACEDYAKRFPRDWKVELRTVREEPRRGQPREKLMAAEAERIRRAVPKNSILIALDERGRDLTTMQFAAELRRWQEEGEFPAFIIGGTDGIDAALKKDCRMLIRLSSMTLPHALARVVLFEQLYRAWSILNNHPYHRA</sequence>
<evidence type="ECO:0000313" key="7">
    <source>
        <dbReference type="EMBL" id="MDL2059051.1"/>
    </source>
</evidence>
<evidence type="ECO:0000256" key="3">
    <source>
        <dbReference type="ARBA" id="ARBA00022679"/>
    </source>
</evidence>
<dbReference type="EMBL" id="JAKZJU020000001">
    <property type="protein sequence ID" value="MDL2059051.1"/>
    <property type="molecule type" value="Genomic_DNA"/>
</dbReference>
<comment type="similarity">
    <text evidence="5 6">Belongs to the RNA methyltransferase RlmH family.</text>
</comment>
<dbReference type="Proteomes" id="UP001165481">
    <property type="component" value="Unassembled WGS sequence"/>
</dbReference>
<dbReference type="HAMAP" id="MF_00658">
    <property type="entry name" value="23SrRNA_methyltr_H"/>
    <property type="match status" value="1"/>
</dbReference>
<dbReference type="PANTHER" id="PTHR33603:SF1">
    <property type="entry name" value="RIBOSOMAL RNA LARGE SUBUNIT METHYLTRANSFERASE H"/>
    <property type="match status" value="1"/>
</dbReference>
<organism evidence="7 8">
    <name type="scientific">Mesosutterella faecium</name>
    <dbReference type="NCBI Taxonomy" id="2925194"/>
    <lineage>
        <taxon>Bacteria</taxon>
        <taxon>Pseudomonadati</taxon>
        <taxon>Pseudomonadota</taxon>
        <taxon>Betaproteobacteria</taxon>
        <taxon>Burkholderiales</taxon>
        <taxon>Sutterellaceae</taxon>
        <taxon>Mesosutterella</taxon>
    </lineage>
</organism>
<evidence type="ECO:0000256" key="4">
    <source>
        <dbReference type="ARBA" id="ARBA00022691"/>
    </source>
</evidence>
<reference evidence="7" key="1">
    <citation type="submission" date="2023-03" db="EMBL/GenBank/DDBJ databases">
        <title>Mesosutterella sp. nov. isolated from porcine feces.</title>
        <authorList>
            <person name="Yu S."/>
        </authorList>
    </citation>
    <scope>NUCLEOTIDE SEQUENCE</scope>
    <source>
        <strain evidence="7">AGMB02718</strain>
    </source>
</reference>
<dbReference type="Pfam" id="PF02590">
    <property type="entry name" value="SPOUT_MTase"/>
    <property type="match status" value="1"/>
</dbReference>
<evidence type="ECO:0000256" key="2">
    <source>
        <dbReference type="ARBA" id="ARBA00022603"/>
    </source>
</evidence>
<evidence type="ECO:0000256" key="6">
    <source>
        <dbReference type="HAMAP-Rule" id="MF_00658"/>
    </source>
</evidence>
<dbReference type="PIRSF" id="PIRSF004505">
    <property type="entry name" value="MT_bac"/>
    <property type="match status" value="1"/>
</dbReference>
<keyword evidence="2 6" id="KW-0489">Methyltransferase</keyword>
<keyword evidence="3 6" id="KW-0808">Transferase</keyword>
<feature type="binding site" evidence="6">
    <location>
        <position position="72"/>
    </location>
    <ligand>
        <name>S-adenosyl-L-methionine</name>
        <dbReference type="ChEBI" id="CHEBI:59789"/>
    </ligand>
</feature>
<dbReference type="EC" id="2.1.1.177" evidence="6"/>
<keyword evidence="8" id="KW-1185">Reference proteome</keyword>
<dbReference type="InterPro" id="IPR029028">
    <property type="entry name" value="Alpha/beta_knot_MTases"/>
</dbReference>
<dbReference type="CDD" id="cd18081">
    <property type="entry name" value="RlmH-like"/>
    <property type="match status" value="1"/>
</dbReference>
<dbReference type="InterPro" id="IPR029026">
    <property type="entry name" value="tRNA_m1G_MTases_N"/>
</dbReference>
<keyword evidence="4 6" id="KW-0949">S-adenosyl-L-methionine</keyword>